<keyword evidence="1" id="KW-0539">Nucleus</keyword>
<dbReference type="Proteomes" id="UP000277212">
    <property type="component" value="Unassembled WGS sequence"/>
</dbReference>
<feature type="domain" description="HMG box" evidence="2">
    <location>
        <begin position="128"/>
        <end position="196"/>
    </location>
</feature>
<evidence type="ECO:0000259" key="2">
    <source>
        <dbReference type="PROSITE" id="PS50118"/>
    </source>
</evidence>
<dbReference type="STRING" id="2010991.A0A3M2RV95"/>
<dbReference type="GO" id="GO:0005634">
    <property type="term" value="C:nucleus"/>
    <property type="evidence" value="ECO:0007669"/>
    <property type="project" value="UniProtKB-UniRule"/>
</dbReference>
<proteinExistence type="predicted"/>
<dbReference type="PROSITE" id="PS50118">
    <property type="entry name" value="HMG_BOX_2"/>
    <property type="match status" value="1"/>
</dbReference>
<accession>A0A3M2RV95</accession>
<dbReference type="Pfam" id="PF00505">
    <property type="entry name" value="HMG_box"/>
    <property type="match status" value="1"/>
</dbReference>
<dbReference type="SMART" id="SM00398">
    <property type="entry name" value="HMG"/>
    <property type="match status" value="1"/>
</dbReference>
<evidence type="ECO:0000256" key="1">
    <source>
        <dbReference type="PROSITE-ProRule" id="PRU00267"/>
    </source>
</evidence>
<gene>
    <name evidence="3" type="ORF">CDV36_011208</name>
</gene>
<comment type="caution">
    <text evidence="3">The sequence shown here is derived from an EMBL/GenBank/DDBJ whole genome shotgun (WGS) entry which is preliminary data.</text>
</comment>
<feature type="DNA-binding region" description="HMG box" evidence="1">
    <location>
        <begin position="128"/>
        <end position="196"/>
    </location>
</feature>
<reference evidence="3 4" key="1">
    <citation type="submission" date="2017-06" db="EMBL/GenBank/DDBJ databases">
        <title>Comparative genomic analysis of Ambrosia Fusariam Clade fungi.</title>
        <authorList>
            <person name="Stajich J.E."/>
            <person name="Carrillo J."/>
            <person name="Kijimoto T."/>
            <person name="Eskalen A."/>
            <person name="O'Donnell K."/>
            <person name="Kasson M."/>
        </authorList>
    </citation>
    <scope>NUCLEOTIDE SEQUENCE [LARGE SCALE GENOMIC DNA]</scope>
    <source>
        <strain evidence="3">UCR3666</strain>
    </source>
</reference>
<dbReference type="AlphaFoldDB" id="A0A3M2RV95"/>
<evidence type="ECO:0000313" key="3">
    <source>
        <dbReference type="EMBL" id="RMJ09179.1"/>
    </source>
</evidence>
<sequence length="210" mass="23974">MAPNTMSMEEMAKHHRCIAEGFLSPPYLDVPLSFVYQKDRSDVHIFLNDLSHLQYLCYVADNFSRRVEQPVMVFHDKARRKFRLCPVSPGASPDTSSYGRFLFARDATQVDHVPVPSVLLTLDNGLSHSVPKNAWILYRKTKEPDIRRQHPDISHGDLCDAVTSMWFNETDQVRDNWKLMAQRALVHYIEKKQDAANNGASSRGASEEGL</sequence>
<dbReference type="InterPro" id="IPR009071">
    <property type="entry name" value="HMG_box_dom"/>
</dbReference>
<keyword evidence="1" id="KW-0238">DNA-binding</keyword>
<dbReference type="InterPro" id="IPR036910">
    <property type="entry name" value="HMG_box_dom_sf"/>
</dbReference>
<name>A0A3M2RV95_9HYPO</name>
<protein>
    <recommendedName>
        <fullName evidence="2">HMG box domain-containing protein</fullName>
    </recommendedName>
</protein>
<dbReference type="SUPFAM" id="SSF47095">
    <property type="entry name" value="HMG-box"/>
    <property type="match status" value="1"/>
</dbReference>
<dbReference type="GO" id="GO:0003677">
    <property type="term" value="F:DNA binding"/>
    <property type="evidence" value="ECO:0007669"/>
    <property type="project" value="UniProtKB-UniRule"/>
</dbReference>
<dbReference type="EMBL" id="NKUJ01000253">
    <property type="protein sequence ID" value="RMJ09179.1"/>
    <property type="molecule type" value="Genomic_DNA"/>
</dbReference>
<dbReference type="Gene3D" id="1.10.30.10">
    <property type="entry name" value="High mobility group box domain"/>
    <property type="match status" value="1"/>
</dbReference>
<organism evidence="3 4">
    <name type="scientific">Fusarium kuroshium</name>
    <dbReference type="NCBI Taxonomy" id="2010991"/>
    <lineage>
        <taxon>Eukaryota</taxon>
        <taxon>Fungi</taxon>
        <taxon>Dikarya</taxon>
        <taxon>Ascomycota</taxon>
        <taxon>Pezizomycotina</taxon>
        <taxon>Sordariomycetes</taxon>
        <taxon>Hypocreomycetidae</taxon>
        <taxon>Hypocreales</taxon>
        <taxon>Nectriaceae</taxon>
        <taxon>Fusarium</taxon>
        <taxon>Fusarium solani species complex</taxon>
    </lineage>
</organism>
<keyword evidence="4" id="KW-1185">Reference proteome</keyword>
<evidence type="ECO:0000313" key="4">
    <source>
        <dbReference type="Proteomes" id="UP000277212"/>
    </source>
</evidence>
<dbReference type="OrthoDB" id="6247875at2759"/>